<dbReference type="CDD" id="cd00082">
    <property type="entry name" value="HisKA"/>
    <property type="match status" value="1"/>
</dbReference>
<dbReference type="Gene3D" id="3.40.50.2300">
    <property type="match status" value="1"/>
</dbReference>
<dbReference type="RefSeq" id="XP_069226281.1">
    <property type="nucleotide sequence ID" value="XM_069376557.1"/>
</dbReference>
<dbReference type="InterPro" id="IPR036097">
    <property type="entry name" value="HisK_dim/P_sf"/>
</dbReference>
<evidence type="ECO:0000256" key="2">
    <source>
        <dbReference type="ARBA" id="ARBA00012438"/>
    </source>
</evidence>
<dbReference type="GO" id="GO:0009927">
    <property type="term" value="F:histidine phosphotransfer kinase activity"/>
    <property type="evidence" value="ECO:0007669"/>
    <property type="project" value="TreeGrafter"/>
</dbReference>
<dbReference type="PROSITE" id="PS50109">
    <property type="entry name" value="HIS_KIN"/>
    <property type="match status" value="1"/>
</dbReference>
<evidence type="ECO:0000259" key="9">
    <source>
        <dbReference type="PROSITE" id="PS50110"/>
    </source>
</evidence>
<evidence type="ECO:0000313" key="11">
    <source>
        <dbReference type="Proteomes" id="UP000803884"/>
    </source>
</evidence>
<dbReference type="PROSITE" id="PS50110">
    <property type="entry name" value="RESPONSE_REGULATORY"/>
    <property type="match status" value="1"/>
</dbReference>
<keyword evidence="3 6" id="KW-0597">Phosphoprotein</keyword>
<dbReference type="Pfam" id="PF00072">
    <property type="entry name" value="Response_reg"/>
    <property type="match status" value="1"/>
</dbReference>
<dbReference type="Pfam" id="PF00512">
    <property type="entry name" value="HisKA"/>
    <property type="match status" value="1"/>
</dbReference>
<accession>A0AB34KJN9</accession>
<dbReference type="PANTHER" id="PTHR43047">
    <property type="entry name" value="TWO-COMPONENT HISTIDINE PROTEIN KINASE"/>
    <property type="match status" value="1"/>
</dbReference>
<evidence type="ECO:0000256" key="7">
    <source>
        <dbReference type="SAM" id="MobiDB-lite"/>
    </source>
</evidence>
<feature type="compositionally biased region" description="Polar residues" evidence="7">
    <location>
        <begin position="883"/>
        <end position="892"/>
    </location>
</feature>
<dbReference type="InterPro" id="IPR001789">
    <property type="entry name" value="Sig_transdc_resp-reg_receiver"/>
</dbReference>
<evidence type="ECO:0000256" key="1">
    <source>
        <dbReference type="ARBA" id="ARBA00000085"/>
    </source>
</evidence>
<gene>
    <name evidence="10" type="ORF">WHR41_07953</name>
</gene>
<evidence type="ECO:0000259" key="8">
    <source>
        <dbReference type="PROSITE" id="PS50109"/>
    </source>
</evidence>
<evidence type="ECO:0000256" key="4">
    <source>
        <dbReference type="ARBA" id="ARBA00022679"/>
    </source>
</evidence>
<comment type="caution">
    <text evidence="10">The sequence shown here is derived from an EMBL/GenBank/DDBJ whole genome shotgun (WGS) entry which is preliminary data.</text>
</comment>
<dbReference type="InterPro" id="IPR036890">
    <property type="entry name" value="HATPase_C_sf"/>
</dbReference>
<dbReference type="AlphaFoldDB" id="A0AB34KJN9"/>
<dbReference type="SMART" id="SM00387">
    <property type="entry name" value="HATPase_c"/>
    <property type="match status" value="1"/>
</dbReference>
<dbReference type="InterPro" id="IPR003661">
    <property type="entry name" value="HisK_dim/P_dom"/>
</dbReference>
<dbReference type="SMART" id="SM00448">
    <property type="entry name" value="REC"/>
    <property type="match status" value="1"/>
</dbReference>
<dbReference type="Pfam" id="PF02518">
    <property type="entry name" value="HATPase_c"/>
    <property type="match status" value="1"/>
</dbReference>
<dbReference type="SUPFAM" id="SSF47384">
    <property type="entry name" value="Homodimeric domain of signal transducing histidine kinase"/>
    <property type="match status" value="1"/>
</dbReference>
<dbReference type="GeneID" id="96009395"/>
<dbReference type="SUPFAM" id="SSF52172">
    <property type="entry name" value="CheY-like"/>
    <property type="match status" value="1"/>
</dbReference>
<feature type="domain" description="Response regulatory" evidence="9">
    <location>
        <begin position="911"/>
        <end position="1034"/>
    </location>
</feature>
<dbReference type="PANTHER" id="PTHR43047:SF72">
    <property type="entry name" value="OSMOSENSING HISTIDINE PROTEIN KINASE SLN1"/>
    <property type="match status" value="1"/>
</dbReference>
<keyword evidence="4" id="KW-0808">Transferase</keyword>
<feature type="domain" description="Histidine kinase" evidence="8">
    <location>
        <begin position="432"/>
        <end position="686"/>
    </location>
</feature>
<feature type="region of interest" description="Disordered" evidence="7">
    <location>
        <begin position="853"/>
        <end position="908"/>
    </location>
</feature>
<dbReference type="Gene3D" id="1.10.287.130">
    <property type="match status" value="1"/>
</dbReference>
<proteinExistence type="predicted"/>
<dbReference type="Gene3D" id="3.30.565.10">
    <property type="entry name" value="Histidine kinase-like ATPase, C-terminal domain"/>
    <property type="match status" value="1"/>
</dbReference>
<dbReference type="PRINTS" id="PR00344">
    <property type="entry name" value="BCTRLSENSOR"/>
</dbReference>
<reference evidence="10 11" key="1">
    <citation type="journal article" date="2020" name="Microbiol. Resour. Announc.">
        <title>Draft Genome Sequence of a Cladosporium Species Isolated from the Mesophotic Ascidian Didemnum maculosum.</title>
        <authorList>
            <person name="Gioti A."/>
            <person name="Siaperas R."/>
            <person name="Nikolaivits E."/>
            <person name="Le Goff G."/>
            <person name="Ouazzani J."/>
            <person name="Kotoulas G."/>
            <person name="Topakas E."/>
        </authorList>
    </citation>
    <scope>NUCLEOTIDE SEQUENCE [LARGE SCALE GENOMIC DNA]</scope>
    <source>
        <strain evidence="10 11">TM138-S3</strain>
    </source>
</reference>
<dbReference type="InterPro" id="IPR005467">
    <property type="entry name" value="His_kinase_dom"/>
</dbReference>
<evidence type="ECO:0000256" key="5">
    <source>
        <dbReference type="ARBA" id="ARBA00022777"/>
    </source>
</evidence>
<feature type="region of interest" description="Disordered" evidence="7">
    <location>
        <begin position="489"/>
        <end position="511"/>
    </location>
</feature>
<dbReference type="EC" id="2.7.13.3" evidence="2"/>
<dbReference type="EMBL" id="JAAQHG020000038">
    <property type="protein sequence ID" value="KAL1583174.1"/>
    <property type="molecule type" value="Genomic_DNA"/>
</dbReference>
<sequence length="1042" mass="114991">MALTCEQSAAIADRQRVWEVRRFCQARYAHWQPAPGEDVDDLSRPSEQDGALSAMLRCLLHELDGDVAAISLLDEDTQHFISIVHRSTMHQPAIGAAEWYGCAQVDHRGGICEKTITMETTSGKHPVYEVLDLSTDETTKSLSIVDGTVAKFRHYAGVPISAPNGMKIGTVFVFSNQVKEDPLPPNQSRFMCDTTRHVTLQLVQTLQALENQRSLRSNSAVSSMLNARVPGRTNNLAQTLEGITTPTSNTSLMTDIYQSAAKLLQQGFEFDGVLIQELPVFNAASKVQRPPKDKVLARHSSPNVQLPGPVKDHIAEQLLEEFPLGAVVHLLSDHEGGTFLASYQGSPSRGEIRLELCEQFPQAEQFLFMPLRDSFHDRDVAFILGYASKSPRVFSGNTDLPSLYSFSMAIMTQVRRLEAQILSRNKSDFLGSMSHEMRSPLHGILACIELLQQTDCIAHQVDLLESAEACGLQLRENIDNILLYSNIGSPTPNSEKPDHTNFEDHPDDTSGKDTMLALVQDTICRSDRKWKSTKPANGHESGLWKPDNRKSTNRSIDPTLHTIITVDANPRANFPLLRYSGIGVIINNLLGNCIKFTRPDGCIRVSLDTKEDTVNLRFVDSGRGMSPDYVKNSLLVPFAQQNPLDTGTGLGLALVQNAVLSLDGETSIDTDESKGTEVHVSLPWNRLAVRACNANGDADCQNPHEYKQDLSSLSVRLLTPSRWQHSESVRHQRSLETLTTSLARTFRTWMNLEFKIWEPSDVLPQVMVVLSTDLDLLKDAAGESFGSIQKIILCPDQQAEETIEALNPAPFTTIAGPITPYKACAAVSLCKDNIQDGPEAEADSFCDQPITQIRQPTDENQRRASSITSLAIQPDTDRESRSNHLSTRTSLSIPYRSRSRQRHAEPPAEPRFLLVDDNAINLKVVSMYAKKCSKQPSTSAGGGQEAIDAFKTGDGFDIILLDLSMPEVSGFDVAAAVRKLEESEGYARPRTYIAALTGLVSDKDRDAAFAAGVDEYVTKPATLKDLQHVVANWRGAKEMPPR</sequence>
<comment type="catalytic activity">
    <reaction evidence="1">
        <text>ATP + protein L-histidine = ADP + protein N-phospho-L-histidine.</text>
        <dbReference type="EC" id="2.7.13.3"/>
    </reaction>
</comment>
<dbReference type="SUPFAM" id="SSF55874">
    <property type="entry name" value="ATPase domain of HSP90 chaperone/DNA topoisomerase II/histidine kinase"/>
    <property type="match status" value="1"/>
</dbReference>
<dbReference type="InterPro" id="IPR003594">
    <property type="entry name" value="HATPase_dom"/>
</dbReference>
<dbReference type="InterPro" id="IPR011006">
    <property type="entry name" value="CheY-like_superfamily"/>
</dbReference>
<dbReference type="GO" id="GO:0005886">
    <property type="term" value="C:plasma membrane"/>
    <property type="evidence" value="ECO:0007669"/>
    <property type="project" value="TreeGrafter"/>
</dbReference>
<feature type="modified residue" description="4-aspartylphosphate" evidence="6">
    <location>
        <position position="962"/>
    </location>
</feature>
<name>A0AB34KJN9_9PEZI</name>
<protein>
    <recommendedName>
        <fullName evidence="2">histidine kinase</fullName>
        <ecNumber evidence="2">2.7.13.3</ecNumber>
    </recommendedName>
</protein>
<evidence type="ECO:0000256" key="3">
    <source>
        <dbReference type="ARBA" id="ARBA00022553"/>
    </source>
</evidence>
<organism evidence="10 11">
    <name type="scientific">Cladosporium halotolerans</name>
    <dbReference type="NCBI Taxonomy" id="1052096"/>
    <lineage>
        <taxon>Eukaryota</taxon>
        <taxon>Fungi</taxon>
        <taxon>Dikarya</taxon>
        <taxon>Ascomycota</taxon>
        <taxon>Pezizomycotina</taxon>
        <taxon>Dothideomycetes</taxon>
        <taxon>Dothideomycetidae</taxon>
        <taxon>Cladosporiales</taxon>
        <taxon>Cladosporiaceae</taxon>
        <taxon>Cladosporium</taxon>
    </lineage>
</organism>
<dbReference type="CDD" id="cd17546">
    <property type="entry name" value="REC_hyHK_CKI1_RcsC-like"/>
    <property type="match status" value="1"/>
</dbReference>
<keyword evidence="5" id="KW-0418">Kinase</keyword>
<dbReference type="GO" id="GO:0000155">
    <property type="term" value="F:phosphorelay sensor kinase activity"/>
    <property type="evidence" value="ECO:0007669"/>
    <property type="project" value="InterPro"/>
</dbReference>
<dbReference type="InterPro" id="IPR004358">
    <property type="entry name" value="Sig_transdc_His_kin-like_C"/>
</dbReference>
<evidence type="ECO:0000313" key="10">
    <source>
        <dbReference type="EMBL" id="KAL1583174.1"/>
    </source>
</evidence>
<dbReference type="SUPFAM" id="SSF55781">
    <property type="entry name" value="GAF domain-like"/>
    <property type="match status" value="1"/>
</dbReference>
<dbReference type="SMART" id="SM00388">
    <property type="entry name" value="HisKA"/>
    <property type="match status" value="1"/>
</dbReference>
<feature type="compositionally biased region" description="Basic and acidic residues" evidence="7">
    <location>
        <begin position="495"/>
        <end position="511"/>
    </location>
</feature>
<feature type="region of interest" description="Disordered" evidence="7">
    <location>
        <begin position="529"/>
        <end position="551"/>
    </location>
</feature>
<keyword evidence="11" id="KW-1185">Reference proteome</keyword>
<dbReference type="Proteomes" id="UP000803884">
    <property type="component" value="Unassembled WGS sequence"/>
</dbReference>
<evidence type="ECO:0000256" key="6">
    <source>
        <dbReference type="PROSITE-ProRule" id="PRU00169"/>
    </source>
</evidence>